<keyword evidence="7" id="KW-0732">Signal</keyword>
<dbReference type="AlphaFoldDB" id="A0AAX1PQG6"/>
<reference evidence="9 10" key="1">
    <citation type="submission" date="2018-06" db="EMBL/GenBank/DDBJ databases">
        <title>Freshwater and sediment microbial communities from various areas in North America, analyzing microbe dynamics in response to fracking.</title>
        <authorList>
            <person name="Lamendella R."/>
        </authorList>
    </citation>
    <scope>NUCLEOTIDE SEQUENCE [LARGE SCALE GENOMIC DNA]</scope>
    <source>
        <strain evidence="9 10">17</strain>
    </source>
</reference>
<feature type="chain" id="PRO_5043376485" evidence="7">
    <location>
        <begin position="26"/>
        <end position="274"/>
    </location>
</feature>
<sequence length="274" mass="29022">MVKDTSMTSPLFKLGLAALCSTLLASCAQSPTGRSQMLLFSPQQMSKLGADSFEQMKKQEKVSKDAKLNAYVSCVAKAVTAQVPASYGITSWEVVVFDSKQVNAFALPGGKIGVYSGLLKVAKNQDQLATVIGHELTHVLAQHSNERLSRSQLTGLGLAAADIAMGSSEYRGATMTALGLGVEVGVMLPYGREQESEADRLGLDLMARAGFNPAEAVPLWQNMSAAAGGKAPPQLLSTHPSNENRIAELQAQQAEARPLYEQARASGLVPQCKA</sequence>
<dbReference type="GO" id="GO:0016020">
    <property type="term" value="C:membrane"/>
    <property type="evidence" value="ECO:0007669"/>
    <property type="project" value="TreeGrafter"/>
</dbReference>
<keyword evidence="5 6" id="KW-0482">Metalloprotease</keyword>
<feature type="domain" description="Peptidase M48" evidence="8">
    <location>
        <begin position="69"/>
        <end position="251"/>
    </location>
</feature>
<dbReference type="InterPro" id="IPR051156">
    <property type="entry name" value="Mito/Outer_Membr_Metalloprot"/>
</dbReference>
<accession>A0AAX1PQG6</accession>
<keyword evidence="3 6" id="KW-0378">Hydrolase</keyword>
<dbReference type="Gene3D" id="3.30.2010.10">
    <property type="entry name" value="Metalloproteases ('zincins'), catalytic domain"/>
    <property type="match status" value="1"/>
</dbReference>
<keyword evidence="4 6" id="KW-0862">Zinc</keyword>
<organism evidence="9 10">
    <name type="scientific">Aeromonas salmonicida</name>
    <dbReference type="NCBI Taxonomy" id="645"/>
    <lineage>
        <taxon>Bacteria</taxon>
        <taxon>Pseudomonadati</taxon>
        <taxon>Pseudomonadota</taxon>
        <taxon>Gammaproteobacteria</taxon>
        <taxon>Aeromonadales</taxon>
        <taxon>Aeromonadaceae</taxon>
        <taxon>Aeromonas</taxon>
    </lineage>
</organism>
<evidence type="ECO:0000256" key="4">
    <source>
        <dbReference type="ARBA" id="ARBA00022833"/>
    </source>
</evidence>
<comment type="cofactor">
    <cofactor evidence="6">
        <name>Zn(2+)</name>
        <dbReference type="ChEBI" id="CHEBI:29105"/>
    </cofactor>
    <text evidence="6">Binds 1 zinc ion per subunit.</text>
</comment>
<comment type="similarity">
    <text evidence="6">Belongs to the peptidase M48 family.</text>
</comment>
<feature type="signal peptide" evidence="7">
    <location>
        <begin position="1"/>
        <end position="25"/>
    </location>
</feature>
<gene>
    <name evidence="9" type="ORF">DEU50_101201</name>
</gene>
<dbReference type="Pfam" id="PF01435">
    <property type="entry name" value="Peptidase_M48"/>
    <property type="match status" value="1"/>
</dbReference>
<comment type="caution">
    <text evidence="9">The sequence shown here is derived from an EMBL/GenBank/DDBJ whole genome shotgun (WGS) entry which is preliminary data.</text>
</comment>
<evidence type="ECO:0000313" key="9">
    <source>
        <dbReference type="EMBL" id="RAJ09473.1"/>
    </source>
</evidence>
<evidence type="ECO:0000259" key="8">
    <source>
        <dbReference type="Pfam" id="PF01435"/>
    </source>
</evidence>
<evidence type="ECO:0000256" key="1">
    <source>
        <dbReference type="ARBA" id="ARBA00022670"/>
    </source>
</evidence>
<evidence type="ECO:0000313" key="10">
    <source>
        <dbReference type="Proteomes" id="UP000249422"/>
    </source>
</evidence>
<keyword evidence="1 6" id="KW-0645">Protease</keyword>
<proteinExistence type="inferred from homology"/>
<dbReference type="PANTHER" id="PTHR22726:SF24">
    <property type="entry name" value="M48 FAMILY METALLOPEPTIDASE"/>
    <property type="match status" value="1"/>
</dbReference>
<evidence type="ECO:0000256" key="6">
    <source>
        <dbReference type="RuleBase" id="RU003983"/>
    </source>
</evidence>
<dbReference type="CDD" id="cd07331">
    <property type="entry name" value="M48C_Oma1_like"/>
    <property type="match status" value="1"/>
</dbReference>
<keyword evidence="2" id="KW-0479">Metal-binding</keyword>
<dbReference type="Proteomes" id="UP000249422">
    <property type="component" value="Unassembled WGS sequence"/>
</dbReference>
<dbReference type="KEGG" id="aeo:O23A_p0407"/>
<evidence type="ECO:0000256" key="7">
    <source>
        <dbReference type="SAM" id="SignalP"/>
    </source>
</evidence>
<dbReference type="EMBL" id="QLLM01000001">
    <property type="protein sequence ID" value="RAJ09473.1"/>
    <property type="molecule type" value="Genomic_DNA"/>
</dbReference>
<protein>
    <submittedName>
        <fullName evidence="9">Peptidase M48-like protein</fullName>
    </submittedName>
</protein>
<dbReference type="GO" id="GO:0051603">
    <property type="term" value="P:proteolysis involved in protein catabolic process"/>
    <property type="evidence" value="ECO:0007669"/>
    <property type="project" value="TreeGrafter"/>
</dbReference>
<evidence type="ECO:0000256" key="3">
    <source>
        <dbReference type="ARBA" id="ARBA00022801"/>
    </source>
</evidence>
<evidence type="ECO:0000256" key="2">
    <source>
        <dbReference type="ARBA" id="ARBA00022723"/>
    </source>
</evidence>
<dbReference type="GO" id="GO:0004222">
    <property type="term" value="F:metalloendopeptidase activity"/>
    <property type="evidence" value="ECO:0007669"/>
    <property type="project" value="InterPro"/>
</dbReference>
<dbReference type="GO" id="GO:0046872">
    <property type="term" value="F:metal ion binding"/>
    <property type="evidence" value="ECO:0007669"/>
    <property type="project" value="UniProtKB-KW"/>
</dbReference>
<name>A0AAX1PQG6_AERSA</name>
<dbReference type="PROSITE" id="PS51257">
    <property type="entry name" value="PROKAR_LIPOPROTEIN"/>
    <property type="match status" value="1"/>
</dbReference>
<evidence type="ECO:0000256" key="5">
    <source>
        <dbReference type="ARBA" id="ARBA00023049"/>
    </source>
</evidence>
<dbReference type="InterPro" id="IPR001915">
    <property type="entry name" value="Peptidase_M48"/>
</dbReference>
<dbReference type="PANTHER" id="PTHR22726">
    <property type="entry name" value="METALLOENDOPEPTIDASE OMA1"/>
    <property type="match status" value="1"/>
</dbReference>